<dbReference type="InterPro" id="IPR029753">
    <property type="entry name" value="D-isomer_DH_CS"/>
</dbReference>
<dbReference type="PROSITE" id="PS00670">
    <property type="entry name" value="D_2_HYDROXYACID_DH_2"/>
    <property type="match status" value="1"/>
</dbReference>
<keyword evidence="5 8" id="KW-0560">Oxidoreductase</keyword>
<evidence type="ECO:0000313" key="13">
    <source>
        <dbReference type="Proteomes" id="UP000678281"/>
    </source>
</evidence>
<evidence type="ECO:0000256" key="5">
    <source>
        <dbReference type="ARBA" id="ARBA00023002"/>
    </source>
</evidence>
<dbReference type="PROSITE" id="PS00671">
    <property type="entry name" value="D_2_HYDROXYACID_DH_3"/>
    <property type="match status" value="1"/>
</dbReference>
<comment type="similarity">
    <text evidence="2 8">Belongs to the D-isomer specific 2-hydroxyacid dehydrogenase family.</text>
</comment>
<evidence type="ECO:0000256" key="6">
    <source>
        <dbReference type="ARBA" id="ARBA00023027"/>
    </source>
</evidence>
<dbReference type="EMBL" id="JAGXTP010000001">
    <property type="protein sequence ID" value="MBS3847265.1"/>
    <property type="molecule type" value="Genomic_DNA"/>
</dbReference>
<dbReference type="InterPro" id="IPR006236">
    <property type="entry name" value="PGDH"/>
</dbReference>
<dbReference type="Pfam" id="PF02826">
    <property type="entry name" value="2-Hacid_dh_C"/>
    <property type="match status" value="1"/>
</dbReference>
<reference evidence="12" key="1">
    <citation type="submission" date="2021-04" db="EMBL/GenBank/DDBJ databases">
        <title>Devosia litorisediminis sp. nov., isolated from a sand dune.</title>
        <authorList>
            <person name="Park S."/>
            <person name="Yoon J.-H."/>
        </authorList>
    </citation>
    <scope>NUCLEOTIDE SEQUENCE</scope>
    <source>
        <strain evidence="12">BSSL-BM10</strain>
    </source>
</reference>
<dbReference type="PANTHER" id="PTHR42789:SF1">
    <property type="entry name" value="D-ISOMER SPECIFIC 2-HYDROXYACID DEHYDROGENASE FAMILY PROTEIN (AFU_ORTHOLOGUE AFUA_6G10090)"/>
    <property type="match status" value="1"/>
</dbReference>
<dbReference type="InterPro" id="IPR006139">
    <property type="entry name" value="D-isomer_2_OHA_DH_cat_dom"/>
</dbReference>
<evidence type="ECO:0000259" key="11">
    <source>
        <dbReference type="Pfam" id="PF19304"/>
    </source>
</evidence>
<evidence type="ECO:0000259" key="9">
    <source>
        <dbReference type="Pfam" id="PF00389"/>
    </source>
</evidence>
<dbReference type="InterPro" id="IPR045865">
    <property type="entry name" value="ACT-like_dom_sf"/>
</dbReference>
<organism evidence="12 13">
    <name type="scientific">Devosia litorisediminis</name>
    <dbReference type="NCBI Taxonomy" id="2829817"/>
    <lineage>
        <taxon>Bacteria</taxon>
        <taxon>Pseudomonadati</taxon>
        <taxon>Pseudomonadota</taxon>
        <taxon>Alphaproteobacteria</taxon>
        <taxon>Hyphomicrobiales</taxon>
        <taxon>Devosiaceae</taxon>
        <taxon>Devosia</taxon>
    </lineage>
</organism>
<evidence type="ECO:0000256" key="2">
    <source>
        <dbReference type="ARBA" id="ARBA00005854"/>
    </source>
</evidence>
<feature type="domain" description="D-3-phosphoglycerate dehydrogenase ASB" evidence="11">
    <location>
        <begin position="326"/>
        <end position="444"/>
    </location>
</feature>
<evidence type="ECO:0000256" key="3">
    <source>
        <dbReference type="ARBA" id="ARBA00013143"/>
    </source>
</evidence>
<comment type="pathway">
    <text evidence="1 8">Amino-acid biosynthesis; L-serine biosynthesis; L-serine from 3-phospho-D-glycerate: step 1/3.</text>
</comment>
<evidence type="ECO:0000256" key="4">
    <source>
        <dbReference type="ARBA" id="ARBA00021582"/>
    </source>
</evidence>
<dbReference type="PANTHER" id="PTHR42789">
    <property type="entry name" value="D-ISOMER SPECIFIC 2-HYDROXYACID DEHYDROGENASE FAMILY PROTEIN (AFU_ORTHOLOGUE AFUA_6G10090)"/>
    <property type="match status" value="1"/>
</dbReference>
<dbReference type="FunFam" id="3.40.50.720:FF:000021">
    <property type="entry name" value="D-3-phosphoglycerate dehydrogenase"/>
    <property type="match status" value="1"/>
</dbReference>
<dbReference type="SUPFAM" id="SSF52283">
    <property type="entry name" value="Formate/glycerate dehydrogenase catalytic domain-like"/>
    <property type="match status" value="1"/>
</dbReference>
<evidence type="ECO:0000256" key="7">
    <source>
        <dbReference type="ARBA" id="ARBA00048731"/>
    </source>
</evidence>
<dbReference type="InterPro" id="IPR006140">
    <property type="entry name" value="D-isomer_DH_NAD-bd"/>
</dbReference>
<dbReference type="GO" id="GO:0006564">
    <property type="term" value="P:L-serine biosynthetic process"/>
    <property type="evidence" value="ECO:0007669"/>
    <property type="project" value="UniProtKB-UniRule"/>
</dbReference>
<name>A0A942E3G3_9HYPH</name>
<dbReference type="SUPFAM" id="SSF55021">
    <property type="entry name" value="ACT-like"/>
    <property type="match status" value="1"/>
</dbReference>
<comment type="caution">
    <text evidence="12">The sequence shown here is derived from an EMBL/GenBank/DDBJ whole genome shotgun (WGS) entry which is preliminary data.</text>
</comment>
<keyword evidence="13" id="KW-1185">Reference proteome</keyword>
<evidence type="ECO:0000259" key="10">
    <source>
        <dbReference type="Pfam" id="PF02826"/>
    </source>
</evidence>
<dbReference type="Proteomes" id="UP000678281">
    <property type="component" value="Unassembled WGS sequence"/>
</dbReference>
<dbReference type="Gene3D" id="3.30.1330.90">
    <property type="entry name" value="D-3-phosphoglycerate dehydrogenase, domain 3"/>
    <property type="match status" value="1"/>
</dbReference>
<dbReference type="InterPro" id="IPR029009">
    <property type="entry name" value="ASB_dom_sf"/>
</dbReference>
<dbReference type="InterPro" id="IPR036291">
    <property type="entry name" value="NAD(P)-bd_dom_sf"/>
</dbReference>
<accession>A0A942E3G3</accession>
<evidence type="ECO:0000313" key="12">
    <source>
        <dbReference type="EMBL" id="MBS3847265.1"/>
    </source>
</evidence>
<keyword evidence="6 8" id="KW-0520">NAD</keyword>
<dbReference type="InterPro" id="IPR050857">
    <property type="entry name" value="D-2-hydroxyacid_DH"/>
</dbReference>
<protein>
    <recommendedName>
        <fullName evidence="4 8">D-3-phosphoglycerate dehydrogenase</fullName>
        <ecNumber evidence="3 8">1.1.1.95</ecNumber>
    </recommendedName>
</protein>
<proteinExistence type="inferred from homology"/>
<dbReference type="GO" id="GO:0051287">
    <property type="term" value="F:NAD binding"/>
    <property type="evidence" value="ECO:0007669"/>
    <property type="project" value="UniProtKB-UniRule"/>
</dbReference>
<dbReference type="Gene3D" id="3.40.50.720">
    <property type="entry name" value="NAD(P)-binding Rossmann-like Domain"/>
    <property type="match status" value="2"/>
</dbReference>
<dbReference type="Pfam" id="PF00389">
    <property type="entry name" value="2-Hacid_dh"/>
    <property type="match status" value="1"/>
</dbReference>
<comment type="catalytic activity">
    <reaction evidence="7 8">
        <text>(2R)-3-phosphoglycerate + NAD(+) = 3-phosphooxypyruvate + NADH + H(+)</text>
        <dbReference type="Rhea" id="RHEA:12641"/>
        <dbReference type="ChEBI" id="CHEBI:15378"/>
        <dbReference type="ChEBI" id="CHEBI:18110"/>
        <dbReference type="ChEBI" id="CHEBI:57540"/>
        <dbReference type="ChEBI" id="CHEBI:57945"/>
        <dbReference type="ChEBI" id="CHEBI:58272"/>
        <dbReference type="EC" id="1.1.1.95"/>
    </reaction>
</comment>
<dbReference type="EC" id="1.1.1.95" evidence="3 8"/>
<dbReference type="Pfam" id="PF19304">
    <property type="entry name" value="PGDH_inter"/>
    <property type="match status" value="1"/>
</dbReference>
<dbReference type="NCBIfam" id="TIGR01327">
    <property type="entry name" value="PGDH"/>
    <property type="match status" value="1"/>
</dbReference>
<dbReference type="CDD" id="cd04902">
    <property type="entry name" value="ACT_3PGDH-xct"/>
    <property type="match status" value="1"/>
</dbReference>
<dbReference type="SUPFAM" id="SSF143548">
    <property type="entry name" value="Serine metabolism enzymes domain"/>
    <property type="match status" value="1"/>
</dbReference>
<dbReference type="GO" id="GO:0004617">
    <property type="term" value="F:phosphoglycerate dehydrogenase activity"/>
    <property type="evidence" value="ECO:0007669"/>
    <property type="project" value="UniProtKB-UniRule"/>
</dbReference>
<evidence type="ECO:0000256" key="1">
    <source>
        <dbReference type="ARBA" id="ARBA00005216"/>
    </source>
</evidence>
<dbReference type="InterPro" id="IPR045626">
    <property type="entry name" value="PGDH_ASB_dom"/>
</dbReference>
<dbReference type="AlphaFoldDB" id="A0A942E3G3"/>
<feature type="domain" description="D-isomer specific 2-hydroxyacid dehydrogenase NAD-binding" evidence="10">
    <location>
        <begin position="109"/>
        <end position="283"/>
    </location>
</feature>
<dbReference type="CDD" id="cd12173">
    <property type="entry name" value="PGDH_4"/>
    <property type="match status" value="1"/>
</dbReference>
<keyword evidence="8" id="KW-0028">Amino-acid biosynthesis</keyword>
<dbReference type="Gene3D" id="3.30.70.260">
    <property type="match status" value="1"/>
</dbReference>
<keyword evidence="8" id="KW-0718">Serine biosynthesis</keyword>
<evidence type="ECO:0000256" key="8">
    <source>
        <dbReference type="RuleBase" id="RU363003"/>
    </source>
</evidence>
<feature type="domain" description="D-isomer specific 2-hydroxyacid dehydrogenase catalytic" evidence="9">
    <location>
        <begin position="5"/>
        <end position="315"/>
    </location>
</feature>
<dbReference type="SUPFAM" id="SSF51735">
    <property type="entry name" value="NAD(P)-binding Rossmann-fold domains"/>
    <property type="match status" value="1"/>
</dbReference>
<gene>
    <name evidence="12" type="primary">serA</name>
    <name evidence="12" type="ORF">KD146_01020</name>
</gene>
<sequence length="528" mass="56252">MMPKVLVSDKLSMAAVQIFKDNGVEVDYLPDLGKDKEKLLEAIGQYDGLAIRSATKMTEKVIAAATNLKVIGRAGIGVDNVDIPAATKKGIIVMNTPFGNSITTAEHAIAMMMALARQLPEADASTRAGKWEKNRFMGVEVTSKTLGLIGAGNIGSIVADRAQGLKMKVVAFDPFLTPERAQEIGVEKVELDELLGRADFITLHTPLIDATRNIIDAAALAKTKKGVRIVNCARGGLIDEAALYEALKSGQVAGAALDVFLEEPATANPLFELPNVICTPHLGASTGEAQENVALQVAEQISAYLNAGEITNALNFPSISAEEAPRLTPFIKLAEVLGSFAGQLTETAIKGIKIEFEGDVASMNTRPMVASAVYGVMRPMMPDVNMVSAPQIAKDRGIGVEVVTREQQGAYENYIRLTVVTERQERAVAGTVFASGKPRVIQVKNINMEAELTPSMLYVTNEDKPGHIGRMGTLLGTLGINIANFNLGRAEQGSDAIALLSIDGQLTEAQLAEIASLEGVKQAKALRF</sequence>